<comment type="caution">
    <text evidence="1">The sequence shown here is derived from an EMBL/GenBank/DDBJ whole genome shotgun (WGS) entry which is preliminary data.</text>
</comment>
<evidence type="ECO:0000313" key="1">
    <source>
        <dbReference type="EMBL" id="PTQ82705.1"/>
    </source>
</evidence>
<dbReference type="EMBL" id="QAOM01000016">
    <property type="protein sequence ID" value="PTQ82705.1"/>
    <property type="molecule type" value="Genomic_DNA"/>
</dbReference>
<gene>
    <name evidence="1" type="ORF">C8U37_11646</name>
</gene>
<evidence type="ECO:0000313" key="2">
    <source>
        <dbReference type="Proteomes" id="UP000244161"/>
    </source>
</evidence>
<dbReference type="InterPro" id="IPR032358">
    <property type="entry name" value="DUF4867"/>
</dbReference>
<protein>
    <submittedName>
        <fullName evidence="1">Uncharacterized protein DUF4867</fullName>
    </submittedName>
</protein>
<dbReference type="Proteomes" id="UP000244161">
    <property type="component" value="Unassembled WGS sequence"/>
</dbReference>
<dbReference type="OrthoDB" id="358393at2"/>
<organism evidence="1 2">
    <name type="scientific">Trichococcus patagoniensis</name>
    <dbReference type="NCBI Taxonomy" id="382641"/>
    <lineage>
        <taxon>Bacteria</taxon>
        <taxon>Bacillati</taxon>
        <taxon>Bacillota</taxon>
        <taxon>Bacilli</taxon>
        <taxon>Lactobacillales</taxon>
        <taxon>Carnobacteriaceae</taxon>
        <taxon>Trichococcus</taxon>
    </lineage>
</organism>
<dbReference type="Pfam" id="PF16161">
    <property type="entry name" value="DUF4867"/>
    <property type="match status" value="1"/>
</dbReference>
<dbReference type="AlphaFoldDB" id="A0A2T5IFY0"/>
<proteinExistence type="predicted"/>
<dbReference type="RefSeq" id="WP_108033290.1">
    <property type="nucleotide sequence ID" value="NZ_QAOM01000016.1"/>
</dbReference>
<reference evidence="1 2" key="1">
    <citation type="submission" date="2018-04" db="EMBL/GenBank/DDBJ databases">
        <title>Genomic Encyclopedia of Archaeal and Bacterial Type Strains, Phase II (KMG-II): from individual species to whole genera.</title>
        <authorList>
            <person name="Goeker M."/>
        </authorList>
    </citation>
    <scope>NUCLEOTIDE SEQUENCE [LARGE SCALE GENOMIC DNA]</scope>
    <source>
        <strain evidence="1 2">DSM 18806</strain>
    </source>
</reference>
<name>A0A2T5IFY0_9LACT</name>
<accession>A0A2T5IFY0</accession>
<keyword evidence="2" id="KW-1185">Reference proteome</keyword>
<sequence length="204" mass="22921">MKNVADRSFRVYGKKLENFDFEKYVKEVRKTVDISIPHSGNVYRASVKKLEEFEAFEWIRSNVYGGLDIQIGTCAGHNKNTTAVEYHAGSEVVIAITDCILPLGHTYDMDGNTYDAELMEPFFLKKGEAVELYGTTLHYSPIEPDSEGYFTLVALLKGTNEDLENPSKNPLLLKKNKYMIVHPSRMDKVEAGAIPGFVNTTLSV</sequence>